<reference evidence="2" key="1">
    <citation type="submission" date="2021-02" db="EMBL/GenBank/DDBJ databases">
        <authorList>
            <person name="Nowell W R."/>
        </authorList>
    </citation>
    <scope>NUCLEOTIDE SEQUENCE</scope>
</reference>
<gene>
    <name evidence="1" type="ORF">BJG266_LOCUS48833</name>
    <name evidence="2" type="ORF">QVE165_LOCUS65910</name>
</gene>
<sequence length="27" mass="3281">MTDRVRILIIESFTSIRYVIRKEIKIS</sequence>
<feature type="non-terminal residue" evidence="2">
    <location>
        <position position="27"/>
    </location>
</feature>
<evidence type="ECO:0000313" key="1">
    <source>
        <dbReference type="EMBL" id="CAF1582381.1"/>
    </source>
</evidence>
<name>A0A816GIK3_9BILA</name>
<dbReference type="EMBL" id="CAJNOI010006826">
    <property type="protein sequence ID" value="CAF1582381.1"/>
    <property type="molecule type" value="Genomic_DNA"/>
</dbReference>
<accession>A0A816GIK3</accession>
<dbReference type="EMBL" id="CAJNOM010007252">
    <property type="protein sequence ID" value="CAF1674569.1"/>
    <property type="molecule type" value="Genomic_DNA"/>
</dbReference>
<evidence type="ECO:0000313" key="2">
    <source>
        <dbReference type="EMBL" id="CAF1674569.1"/>
    </source>
</evidence>
<dbReference type="Proteomes" id="UP000663832">
    <property type="component" value="Unassembled WGS sequence"/>
</dbReference>
<dbReference type="Proteomes" id="UP000663877">
    <property type="component" value="Unassembled WGS sequence"/>
</dbReference>
<dbReference type="AlphaFoldDB" id="A0A816GIK3"/>
<proteinExistence type="predicted"/>
<protein>
    <submittedName>
        <fullName evidence="2">Uncharacterized protein</fullName>
    </submittedName>
</protein>
<organism evidence="2 3">
    <name type="scientific">Adineta steineri</name>
    <dbReference type="NCBI Taxonomy" id="433720"/>
    <lineage>
        <taxon>Eukaryota</taxon>
        <taxon>Metazoa</taxon>
        <taxon>Spiralia</taxon>
        <taxon>Gnathifera</taxon>
        <taxon>Rotifera</taxon>
        <taxon>Eurotatoria</taxon>
        <taxon>Bdelloidea</taxon>
        <taxon>Adinetida</taxon>
        <taxon>Adinetidae</taxon>
        <taxon>Adineta</taxon>
    </lineage>
</organism>
<evidence type="ECO:0000313" key="3">
    <source>
        <dbReference type="Proteomes" id="UP000663832"/>
    </source>
</evidence>
<comment type="caution">
    <text evidence="2">The sequence shown here is derived from an EMBL/GenBank/DDBJ whole genome shotgun (WGS) entry which is preliminary data.</text>
</comment>
<keyword evidence="3" id="KW-1185">Reference proteome</keyword>